<dbReference type="RefSeq" id="WP_096427700.1">
    <property type="nucleotide sequence ID" value="NZ_AP018042.1"/>
</dbReference>
<dbReference type="EMBL" id="AP018042">
    <property type="protein sequence ID" value="BAX78783.1"/>
    <property type="molecule type" value="Genomic_DNA"/>
</dbReference>
<dbReference type="InterPro" id="IPR027417">
    <property type="entry name" value="P-loop_NTPase"/>
</dbReference>
<gene>
    <name evidence="1" type="ORF">ALGA_0388</name>
</gene>
<dbReference type="OrthoDB" id="1122642at2"/>
<reference evidence="2" key="2">
    <citation type="journal article" date="2020" name="Antonie Van Leeuwenhoek">
        <title>Labilibaculum antarcticum sp. nov., a novel facultative anaerobic, psychrotorelant bacterium isolated from marine sediment of Antarctica.</title>
        <authorList>
            <person name="Watanabe M."/>
            <person name="Kojima H."/>
            <person name="Fukui M."/>
        </authorList>
    </citation>
    <scope>NUCLEOTIDE SEQUENCE [LARGE SCALE GENOMIC DNA]</scope>
    <source>
        <strain evidence="2">SPP2</strain>
    </source>
</reference>
<dbReference type="KEGG" id="mbas:ALGA_0388"/>
<dbReference type="AlphaFoldDB" id="A0A1Y1CFB1"/>
<dbReference type="Gene3D" id="3.40.50.300">
    <property type="entry name" value="P-loop containing nucleotide triphosphate hydrolases"/>
    <property type="match status" value="1"/>
</dbReference>
<sequence>MRNIKKNILLIAGTGRNVGKTLFACRLIEELACKNELVCIKVSPHFHELSKELEIIRETEDFIIAKENNKKGSKDSNRLFQAGSKKVYYVQAKDDHLPEVLSYFEKILTPETPVISESGGLRDFIEPGLFLMINKKNNNDIKPRAIGYGKLADKWFEFNGENFNFTADKITFANNEWKIKN</sequence>
<protein>
    <submittedName>
        <fullName evidence="1">Uncharacterized protein</fullName>
    </submittedName>
</protein>
<accession>A0A1Y1CFB1</accession>
<evidence type="ECO:0000313" key="2">
    <source>
        <dbReference type="Proteomes" id="UP000218267"/>
    </source>
</evidence>
<keyword evidence="2" id="KW-1185">Reference proteome</keyword>
<evidence type="ECO:0000313" key="1">
    <source>
        <dbReference type="EMBL" id="BAX78783.1"/>
    </source>
</evidence>
<organism evidence="1 2">
    <name type="scientific">Labilibaculum antarcticum</name>
    <dbReference type="NCBI Taxonomy" id="1717717"/>
    <lineage>
        <taxon>Bacteria</taxon>
        <taxon>Pseudomonadati</taxon>
        <taxon>Bacteroidota</taxon>
        <taxon>Bacteroidia</taxon>
        <taxon>Marinilabiliales</taxon>
        <taxon>Marinifilaceae</taxon>
        <taxon>Labilibaculum</taxon>
    </lineage>
</organism>
<proteinExistence type="predicted"/>
<name>A0A1Y1CFB1_9BACT</name>
<dbReference type="Proteomes" id="UP000218267">
    <property type="component" value="Chromosome"/>
</dbReference>
<reference evidence="1 2" key="1">
    <citation type="journal article" date="2018" name="Mar. Genomics">
        <title>Complete genome sequence of Marinifilaceae bacterium strain SPP2, isolated from the Antarctic marine sediment.</title>
        <authorList>
            <person name="Watanabe M."/>
            <person name="Kojima H."/>
            <person name="Fukui M."/>
        </authorList>
    </citation>
    <scope>NUCLEOTIDE SEQUENCE [LARGE SCALE GENOMIC DNA]</scope>
    <source>
        <strain evidence="1 2">SPP2</strain>
    </source>
</reference>